<name>A0A9Q8P3G0_PASFU</name>
<gene>
    <name evidence="3" type="ORF">CLAFUR5_01887</name>
</gene>
<dbReference type="InterPro" id="IPR039786">
    <property type="entry name" value="EFR3"/>
</dbReference>
<dbReference type="KEGG" id="ffu:CLAFUR5_01887"/>
<feature type="compositionally biased region" description="Polar residues" evidence="2">
    <location>
        <begin position="259"/>
        <end position="272"/>
    </location>
</feature>
<organism evidence="3 4">
    <name type="scientific">Passalora fulva</name>
    <name type="common">Tomato leaf mold</name>
    <name type="synonym">Cladosporium fulvum</name>
    <dbReference type="NCBI Taxonomy" id="5499"/>
    <lineage>
        <taxon>Eukaryota</taxon>
        <taxon>Fungi</taxon>
        <taxon>Dikarya</taxon>
        <taxon>Ascomycota</taxon>
        <taxon>Pezizomycotina</taxon>
        <taxon>Dothideomycetes</taxon>
        <taxon>Dothideomycetidae</taxon>
        <taxon>Mycosphaerellales</taxon>
        <taxon>Mycosphaerellaceae</taxon>
        <taxon>Fulvia</taxon>
    </lineage>
</organism>
<dbReference type="EMBL" id="CP090163">
    <property type="protein sequence ID" value="UJO11759.1"/>
    <property type="molecule type" value="Genomic_DNA"/>
</dbReference>
<dbReference type="InterPro" id="IPR049150">
    <property type="entry name" value="EFR3_HEAT-like_rpt"/>
</dbReference>
<sequence>MPTTHLPGHLDSLRQKARPKHQLLVLKCYPRLPKNSTADVKPNSSELSYLLYYASTRQDKLTKVGTFLEQKTAHDVYRYQSTRVLVTLQILTALLEHKEISRASGFALIAPSVLRILRDIINNTNDISLIEATAATWHVFCQHQDVANLAADSEYRTLYEEVVRLYGSLAKNHSHKLGKSTQPVAHHDAIRLRKTGAEAVKSIFGMSELNRNWNREYHAAIAAVLTNLRCDSEHKDGTNEYLQHLVAMSTKNEEEDRPSTVNRRQSIATVRTFSGLPDEQDPDPRTAEGTAQDADRLEEEEVGFLALECIRAIFQSQNRAQIRDGAVAFMRYVADEAERCSAADAVSGLQLWAATLFQLITSWTPVQQDRFILLFTANETLTRHPLEKLQDFRVASLYAKCILGVLRSDMNLIGLSVIDMLLGLINQTIRLAAAVAPRQVPALHQQPAADLERTNTTTSQTGAASELLPLLKDCIANLARHVYYAGQVTDMISFIMLRVKADPSASDKDTTVATDGGVGDTSSTLTRNKPASIIGGGFSSGSGRHTALEIVKNIIEIAQSTRQYSAGSTTINRHAVPLGVWEGSQWLAKDSSELVRRTYREALLAWAKYEADDGDAALIDFEAADCIERLADSKRPASLHGSTSQSHRSAHPQLLMLPKFGEERRMSSGKNSEGSEEKPRARSNNLRDIIDGKVFVPPREMDGNPIDVRALMATVKVDRSRTGLSMEPPYY</sequence>
<comment type="similarity">
    <text evidence="1">Belongs to the EFR3 family.</text>
</comment>
<dbReference type="Proteomes" id="UP000756132">
    <property type="component" value="Chromosome 1"/>
</dbReference>
<dbReference type="Pfam" id="PF21072">
    <property type="entry name" value="EFR3"/>
    <property type="match status" value="1"/>
</dbReference>
<evidence type="ECO:0000256" key="1">
    <source>
        <dbReference type="ARBA" id="ARBA00010216"/>
    </source>
</evidence>
<feature type="region of interest" description="Disordered" evidence="2">
    <location>
        <begin position="658"/>
        <end position="684"/>
    </location>
</feature>
<feature type="region of interest" description="Disordered" evidence="2">
    <location>
        <begin position="250"/>
        <end position="296"/>
    </location>
</feature>
<dbReference type="RefSeq" id="XP_047756125.1">
    <property type="nucleotide sequence ID" value="XM_047901035.1"/>
</dbReference>
<reference evidence="3" key="2">
    <citation type="journal article" date="2022" name="Microb. Genom.">
        <title>A chromosome-scale genome assembly of the tomato pathogen Cladosporium fulvum reveals a compartmentalized genome architecture and the presence of a dispensable chromosome.</title>
        <authorList>
            <person name="Zaccaron A.Z."/>
            <person name="Chen L.H."/>
            <person name="Samaras A."/>
            <person name="Stergiopoulos I."/>
        </authorList>
    </citation>
    <scope>NUCLEOTIDE SEQUENCE</scope>
    <source>
        <strain evidence="3">Race5_Kim</strain>
    </source>
</reference>
<evidence type="ECO:0000313" key="4">
    <source>
        <dbReference type="Proteomes" id="UP000756132"/>
    </source>
</evidence>
<dbReference type="OrthoDB" id="19232at2759"/>
<dbReference type="GeneID" id="71981765"/>
<accession>A0A9Q8P3G0</accession>
<evidence type="ECO:0000313" key="3">
    <source>
        <dbReference type="EMBL" id="UJO11759.1"/>
    </source>
</evidence>
<dbReference type="AlphaFoldDB" id="A0A9Q8P3G0"/>
<proteinExistence type="inferred from homology"/>
<evidence type="ECO:0008006" key="5">
    <source>
        <dbReference type="Google" id="ProtNLM"/>
    </source>
</evidence>
<dbReference type="PANTHER" id="PTHR47766:SF1">
    <property type="entry name" value="PROTEIN EFR3"/>
    <property type="match status" value="1"/>
</dbReference>
<reference evidence="3" key="1">
    <citation type="submission" date="2021-12" db="EMBL/GenBank/DDBJ databases">
        <authorList>
            <person name="Zaccaron A."/>
            <person name="Stergiopoulos I."/>
        </authorList>
    </citation>
    <scope>NUCLEOTIDE SEQUENCE</scope>
    <source>
        <strain evidence="3">Race5_Kim</strain>
    </source>
</reference>
<dbReference type="PANTHER" id="PTHR47766">
    <property type="entry name" value="PROTEIN EFR3"/>
    <property type="match status" value="1"/>
</dbReference>
<dbReference type="GO" id="GO:0072659">
    <property type="term" value="P:protein localization to plasma membrane"/>
    <property type="evidence" value="ECO:0007669"/>
    <property type="project" value="InterPro"/>
</dbReference>
<dbReference type="GO" id="GO:0005886">
    <property type="term" value="C:plasma membrane"/>
    <property type="evidence" value="ECO:0007669"/>
    <property type="project" value="TreeGrafter"/>
</dbReference>
<evidence type="ECO:0000256" key="2">
    <source>
        <dbReference type="SAM" id="MobiDB-lite"/>
    </source>
</evidence>
<keyword evidence="4" id="KW-1185">Reference proteome</keyword>
<protein>
    <recommendedName>
        <fullName evidence="5">Protein EFR3</fullName>
    </recommendedName>
</protein>